<feature type="compositionally biased region" description="Polar residues" evidence="1">
    <location>
        <begin position="92"/>
        <end position="104"/>
    </location>
</feature>
<protein>
    <submittedName>
        <fullName evidence="2">Uncharacterized protein</fullName>
    </submittedName>
</protein>
<sequence length="104" mass="11630">SVTQPAYSHTNDEGWHLVPYHSAAAAFNEVKWFAGMSDSEAFRIRDMGFEISDITPMSTRATSVASATEIESDFSPELVLMVMTDPERENPEFSSTPNRQLSRL</sequence>
<evidence type="ECO:0000313" key="3">
    <source>
        <dbReference type="Proteomes" id="UP001634394"/>
    </source>
</evidence>
<reference evidence="2 3" key="1">
    <citation type="submission" date="2024-11" db="EMBL/GenBank/DDBJ databases">
        <title>Chromosome-level genome assembly of the freshwater bivalve Anodonta woodiana.</title>
        <authorList>
            <person name="Chen X."/>
        </authorList>
    </citation>
    <scope>NUCLEOTIDE SEQUENCE [LARGE SCALE GENOMIC DNA]</scope>
    <source>
        <strain evidence="2">MN2024</strain>
        <tissue evidence="2">Gills</tissue>
    </source>
</reference>
<accession>A0ABD3V0E2</accession>
<gene>
    <name evidence="2" type="ORF">ACJMK2_013349</name>
</gene>
<dbReference type="Proteomes" id="UP001634394">
    <property type="component" value="Unassembled WGS sequence"/>
</dbReference>
<comment type="caution">
    <text evidence="2">The sequence shown here is derived from an EMBL/GenBank/DDBJ whole genome shotgun (WGS) entry which is preliminary data.</text>
</comment>
<feature type="non-terminal residue" evidence="2">
    <location>
        <position position="1"/>
    </location>
</feature>
<proteinExistence type="predicted"/>
<keyword evidence="3" id="KW-1185">Reference proteome</keyword>
<dbReference type="AlphaFoldDB" id="A0ABD3V0E2"/>
<dbReference type="EMBL" id="JBJQND010000014">
    <property type="protein sequence ID" value="KAL3854068.1"/>
    <property type="molecule type" value="Genomic_DNA"/>
</dbReference>
<feature type="region of interest" description="Disordered" evidence="1">
    <location>
        <begin position="85"/>
        <end position="104"/>
    </location>
</feature>
<evidence type="ECO:0000313" key="2">
    <source>
        <dbReference type="EMBL" id="KAL3854068.1"/>
    </source>
</evidence>
<evidence type="ECO:0000256" key="1">
    <source>
        <dbReference type="SAM" id="MobiDB-lite"/>
    </source>
</evidence>
<name>A0ABD3V0E2_SINWO</name>
<organism evidence="2 3">
    <name type="scientific">Sinanodonta woodiana</name>
    <name type="common">Chinese pond mussel</name>
    <name type="synonym">Anodonta woodiana</name>
    <dbReference type="NCBI Taxonomy" id="1069815"/>
    <lineage>
        <taxon>Eukaryota</taxon>
        <taxon>Metazoa</taxon>
        <taxon>Spiralia</taxon>
        <taxon>Lophotrochozoa</taxon>
        <taxon>Mollusca</taxon>
        <taxon>Bivalvia</taxon>
        <taxon>Autobranchia</taxon>
        <taxon>Heteroconchia</taxon>
        <taxon>Palaeoheterodonta</taxon>
        <taxon>Unionida</taxon>
        <taxon>Unionoidea</taxon>
        <taxon>Unionidae</taxon>
        <taxon>Unioninae</taxon>
        <taxon>Sinanodonta</taxon>
    </lineage>
</organism>